<dbReference type="PANTHER" id="PTHR30346:SF26">
    <property type="entry name" value="HYDROGEN PEROXIDE-INDUCIBLE GENES ACTIVATOR"/>
    <property type="match status" value="1"/>
</dbReference>
<dbReference type="GO" id="GO:0032993">
    <property type="term" value="C:protein-DNA complex"/>
    <property type="evidence" value="ECO:0007669"/>
    <property type="project" value="TreeGrafter"/>
</dbReference>
<evidence type="ECO:0000313" key="7">
    <source>
        <dbReference type="EMBL" id="NES08785.1"/>
    </source>
</evidence>
<dbReference type="InterPro" id="IPR000847">
    <property type="entry name" value="LysR_HTH_N"/>
</dbReference>
<dbReference type="PRINTS" id="PR00039">
    <property type="entry name" value="HTHLYSR"/>
</dbReference>
<keyword evidence="5" id="KW-0804">Transcription</keyword>
<comment type="similarity">
    <text evidence="1">Belongs to the LysR transcriptional regulatory family.</text>
</comment>
<dbReference type="Proteomes" id="UP000471751">
    <property type="component" value="Unassembled WGS sequence"/>
</dbReference>
<dbReference type="EMBL" id="JAAHBT010000017">
    <property type="protein sequence ID" value="NES08785.1"/>
    <property type="molecule type" value="Genomic_DNA"/>
</dbReference>
<evidence type="ECO:0000256" key="3">
    <source>
        <dbReference type="ARBA" id="ARBA00023125"/>
    </source>
</evidence>
<evidence type="ECO:0000256" key="2">
    <source>
        <dbReference type="ARBA" id="ARBA00023015"/>
    </source>
</evidence>
<dbReference type="Pfam" id="PF00126">
    <property type="entry name" value="HTH_1"/>
    <property type="match status" value="1"/>
</dbReference>
<dbReference type="GO" id="GO:0003677">
    <property type="term" value="F:DNA binding"/>
    <property type="evidence" value="ECO:0007669"/>
    <property type="project" value="UniProtKB-KW"/>
</dbReference>
<organism evidence="7 8">
    <name type="scientific">Pseudomonas laurentiana</name>
    <dbReference type="NCBI Taxonomy" id="2364649"/>
    <lineage>
        <taxon>Bacteria</taxon>
        <taxon>Pseudomonadati</taxon>
        <taxon>Pseudomonadota</taxon>
        <taxon>Gammaproteobacteria</taxon>
        <taxon>Pseudomonadales</taxon>
        <taxon>Pseudomonadaceae</taxon>
        <taxon>Pseudomonas</taxon>
    </lineage>
</organism>
<dbReference type="AlphaFoldDB" id="A0A6I5RM85"/>
<accession>A0A6I5RM85</accession>
<evidence type="ECO:0000259" key="6">
    <source>
        <dbReference type="PROSITE" id="PS50931"/>
    </source>
</evidence>
<proteinExistence type="inferred from homology"/>
<evidence type="ECO:0000256" key="4">
    <source>
        <dbReference type="ARBA" id="ARBA00023159"/>
    </source>
</evidence>
<keyword evidence="8" id="KW-1185">Reference proteome</keyword>
<dbReference type="FunFam" id="1.10.10.10:FF:000001">
    <property type="entry name" value="LysR family transcriptional regulator"/>
    <property type="match status" value="1"/>
</dbReference>
<dbReference type="PROSITE" id="PS50931">
    <property type="entry name" value="HTH_LYSR"/>
    <property type="match status" value="1"/>
</dbReference>
<reference evidence="7 8" key="1">
    <citation type="submission" date="2020-02" db="EMBL/GenBank/DDBJ databases">
        <title>Broccoli isolated Pseudomonas sp.</title>
        <authorList>
            <person name="Fujikawa T."/>
            <person name="Sawada H."/>
        </authorList>
    </citation>
    <scope>NUCLEOTIDE SEQUENCE [LARGE SCALE GENOMIC DNA]</scope>
    <source>
        <strain evidence="7 8">JCM 32154</strain>
    </source>
</reference>
<protein>
    <submittedName>
        <fullName evidence="7">LysR family transcriptional regulator</fullName>
    </submittedName>
</protein>
<keyword evidence="3" id="KW-0238">DNA-binding</keyword>
<dbReference type="PANTHER" id="PTHR30346">
    <property type="entry name" value="TRANSCRIPTIONAL DUAL REGULATOR HCAR-RELATED"/>
    <property type="match status" value="1"/>
</dbReference>
<feature type="domain" description="HTH lysR-type" evidence="6">
    <location>
        <begin position="1"/>
        <end position="58"/>
    </location>
</feature>
<dbReference type="SUPFAM" id="SSF53850">
    <property type="entry name" value="Periplasmic binding protein-like II"/>
    <property type="match status" value="1"/>
</dbReference>
<dbReference type="GO" id="GO:0003700">
    <property type="term" value="F:DNA-binding transcription factor activity"/>
    <property type="evidence" value="ECO:0007669"/>
    <property type="project" value="InterPro"/>
</dbReference>
<dbReference type="Gene3D" id="1.10.10.10">
    <property type="entry name" value="Winged helix-like DNA-binding domain superfamily/Winged helix DNA-binding domain"/>
    <property type="match status" value="1"/>
</dbReference>
<comment type="caution">
    <text evidence="7">The sequence shown here is derived from an EMBL/GenBank/DDBJ whole genome shotgun (WGS) entry which is preliminary data.</text>
</comment>
<sequence length="271" mass="29917">MDYRQLRAFIAVFEARNITVAARRIHLSQPALSASIKLLEEALGITLFVRQARGVEVTDDARALYPQARRMVADVDSLARQFREKRHRGLLQVGVEQDIARCYVQALIRGASQVVPGVLLGLLEGCEGDARLASEELRCEDELFLPLWSEPYVLARPMDHRLAEGELTIDYALEQAAWITCPGHASHQRLLPLYGSGAITPEAQAGSFRLALALVAAGQGMAVVPKSLAEEQPEVLVRSLPMLDLKRRIGLCYSAQALDNPALVQLRDAMR</sequence>
<dbReference type="RefSeq" id="WP_163931985.1">
    <property type="nucleotide sequence ID" value="NZ_BMQU01000003.1"/>
</dbReference>
<evidence type="ECO:0000313" key="8">
    <source>
        <dbReference type="Proteomes" id="UP000471751"/>
    </source>
</evidence>
<dbReference type="CDD" id="cd05466">
    <property type="entry name" value="PBP2_LTTR_substrate"/>
    <property type="match status" value="1"/>
</dbReference>
<evidence type="ECO:0000256" key="1">
    <source>
        <dbReference type="ARBA" id="ARBA00009437"/>
    </source>
</evidence>
<keyword evidence="2" id="KW-0805">Transcription regulation</keyword>
<dbReference type="SUPFAM" id="SSF46785">
    <property type="entry name" value="Winged helix' DNA-binding domain"/>
    <property type="match status" value="1"/>
</dbReference>
<keyword evidence="4" id="KW-0010">Activator</keyword>
<name>A0A6I5RM85_9PSED</name>
<dbReference type="Pfam" id="PF03466">
    <property type="entry name" value="LysR_substrate"/>
    <property type="match status" value="1"/>
</dbReference>
<evidence type="ECO:0000256" key="5">
    <source>
        <dbReference type="ARBA" id="ARBA00023163"/>
    </source>
</evidence>
<gene>
    <name evidence="7" type="ORF">G3O07_02030</name>
</gene>
<dbReference type="InterPro" id="IPR005119">
    <property type="entry name" value="LysR_subst-bd"/>
</dbReference>
<dbReference type="InterPro" id="IPR036390">
    <property type="entry name" value="WH_DNA-bd_sf"/>
</dbReference>
<dbReference type="Gene3D" id="3.40.190.10">
    <property type="entry name" value="Periplasmic binding protein-like II"/>
    <property type="match status" value="2"/>
</dbReference>
<dbReference type="InterPro" id="IPR036388">
    <property type="entry name" value="WH-like_DNA-bd_sf"/>
</dbReference>